<dbReference type="AlphaFoldDB" id="S3J252"/>
<feature type="domain" description="DUF1902" evidence="1">
    <location>
        <begin position="6"/>
        <end position="50"/>
    </location>
</feature>
<protein>
    <recommendedName>
        <fullName evidence="1">DUF1902 domain-containing protein</fullName>
    </recommendedName>
</protein>
<dbReference type="Pfam" id="PF08972">
    <property type="entry name" value="DUF1902"/>
    <property type="match status" value="1"/>
</dbReference>
<organism evidence="2 3">
    <name type="scientific">Microcystis aeruginosa SPC777</name>
    <dbReference type="NCBI Taxonomy" id="482300"/>
    <lineage>
        <taxon>Bacteria</taxon>
        <taxon>Bacillati</taxon>
        <taxon>Cyanobacteriota</taxon>
        <taxon>Cyanophyceae</taxon>
        <taxon>Oscillatoriophycideae</taxon>
        <taxon>Chroococcales</taxon>
        <taxon>Microcystaceae</taxon>
        <taxon>Microcystis</taxon>
    </lineage>
</organism>
<comment type="caution">
    <text evidence="2">The sequence shown here is derived from an EMBL/GenBank/DDBJ whole genome shotgun (WGS) entry which is preliminary data.</text>
</comment>
<evidence type="ECO:0000259" key="1">
    <source>
        <dbReference type="Pfam" id="PF08972"/>
    </source>
</evidence>
<sequence length="146" mass="16869">MNQKPYQVEAFWDREAQVWVAESEDIPGLVIEADTIEALTAKLRQMIPELWFSGLCYAMDWGYKGWNPYVERHLAIFVNCFLSRANSSIKSLAREGFSQFMPPYRTITSNEEPELLQLNHLITLEPQAAITFELISHRQESIECAV</sequence>
<accession>S3J252</accession>
<evidence type="ECO:0000313" key="2">
    <source>
        <dbReference type="EMBL" id="EPF19973.1"/>
    </source>
</evidence>
<evidence type="ECO:0000313" key="3">
    <source>
        <dbReference type="Proteomes" id="UP000014617"/>
    </source>
</evidence>
<dbReference type="EMBL" id="ASZQ01000239">
    <property type="protein sequence ID" value="EPF19973.1"/>
    <property type="molecule type" value="Genomic_DNA"/>
</dbReference>
<dbReference type="SUPFAM" id="SSF143100">
    <property type="entry name" value="TTHA1013/TTHA0281-like"/>
    <property type="match status" value="1"/>
</dbReference>
<dbReference type="Gene3D" id="3.30.2390.10">
    <property type="entry name" value="TTHA1013-like"/>
    <property type="match status" value="1"/>
</dbReference>
<dbReference type="Proteomes" id="UP000014617">
    <property type="component" value="Unassembled WGS sequence"/>
</dbReference>
<name>S3J252_MICAE</name>
<dbReference type="OrthoDB" id="361917at2"/>
<proteinExistence type="predicted"/>
<dbReference type="InterPro" id="IPR035069">
    <property type="entry name" value="TTHA1013/TTHA0281-like"/>
</dbReference>
<reference evidence="2 3" key="1">
    <citation type="journal article" date="2013" name="Genome Announc.">
        <title>Draft Genome Sequence of the Brazilian Toxic Bloom-Forming Cyanobacterium Microcystis aeruginosa Strain SPC777.</title>
        <authorList>
            <person name="Fiore M.F."/>
            <person name="Alvarenga D.O."/>
            <person name="Varani A.M."/>
            <person name="Hoff-Risseti C."/>
            <person name="Crespim E."/>
            <person name="Ramos R.T."/>
            <person name="Silva A."/>
            <person name="Schaker P.D."/>
            <person name="Heck K."/>
            <person name="Rigonato J."/>
            <person name="Schneider M.P."/>
        </authorList>
    </citation>
    <scope>NUCLEOTIDE SEQUENCE [LARGE SCALE GENOMIC DNA]</scope>
    <source>
        <strain evidence="3">SPC 777</strain>
    </source>
</reference>
<dbReference type="InterPro" id="IPR015066">
    <property type="entry name" value="DUF1902"/>
</dbReference>
<gene>
    <name evidence="2" type="ORF">MAESPC_03418</name>
</gene>
<dbReference type="PATRIC" id="fig|482300.6.peg.3811"/>